<reference evidence="2 3" key="1">
    <citation type="submission" date="2024-01" db="EMBL/GenBank/DDBJ databases">
        <title>The genomes of 5 underutilized Papilionoideae crops provide insights into root nodulation and disease resistanc.</title>
        <authorList>
            <person name="Jiang F."/>
        </authorList>
    </citation>
    <scope>NUCLEOTIDE SEQUENCE [LARGE SCALE GENOMIC DNA]</scope>
    <source>
        <strain evidence="2">DUOXIRENSHENG_FW03</strain>
        <tissue evidence="2">Leaves</tissue>
    </source>
</reference>
<name>A0AAN9SJW6_PSOTE</name>
<dbReference type="AlphaFoldDB" id="A0AAN9SJW6"/>
<sequence length="361" mass="40777">MRRDTRVAPPLYAITLESHARTEKSYQKLQEYLQALNLVLFWYSRKINGTVPELVNSGCLNEFRVSCHVMLWIQAVCIFDPKIERTYYKLVKHTRNSSLYNSDYSSMHTATTSTSVDSKFNHSTSIPFPFAANPDTKNMAQPPSRERTLRELAAPDFTYESLCIQYPNEDVAFVLKTRLIHLLPKFHGLVGRSCILEGFPPFLGGSCEGLVVLLSSQVQQAICKLSSLPNLRTAPATKLEGKLDALVNLVTQLAANQKVAALARVYGVRTSIDHYTDCCPSLQSASPDALQAYAINIYNNRAPQQQQQQNLDLFSNRYNPGCRNQQNLRWSNQPQQQQPPPFQNNAGPSRYVPPPVQQQRQ</sequence>
<evidence type="ECO:0000313" key="2">
    <source>
        <dbReference type="EMBL" id="KAK7396700.1"/>
    </source>
</evidence>
<keyword evidence="3" id="KW-1185">Reference proteome</keyword>
<proteinExistence type="predicted"/>
<gene>
    <name evidence="2" type="ORF">VNO78_17858</name>
</gene>
<evidence type="ECO:0000313" key="3">
    <source>
        <dbReference type="Proteomes" id="UP001386955"/>
    </source>
</evidence>
<comment type="caution">
    <text evidence="2">The sequence shown here is derived from an EMBL/GenBank/DDBJ whole genome shotgun (WGS) entry which is preliminary data.</text>
</comment>
<accession>A0AAN9SJW6</accession>
<dbReference type="EMBL" id="JAYMYS010000004">
    <property type="protein sequence ID" value="KAK7396700.1"/>
    <property type="molecule type" value="Genomic_DNA"/>
</dbReference>
<dbReference type="Proteomes" id="UP001386955">
    <property type="component" value="Unassembled WGS sequence"/>
</dbReference>
<organism evidence="2 3">
    <name type="scientific">Psophocarpus tetragonolobus</name>
    <name type="common">Winged bean</name>
    <name type="synonym">Dolichos tetragonolobus</name>
    <dbReference type="NCBI Taxonomy" id="3891"/>
    <lineage>
        <taxon>Eukaryota</taxon>
        <taxon>Viridiplantae</taxon>
        <taxon>Streptophyta</taxon>
        <taxon>Embryophyta</taxon>
        <taxon>Tracheophyta</taxon>
        <taxon>Spermatophyta</taxon>
        <taxon>Magnoliopsida</taxon>
        <taxon>eudicotyledons</taxon>
        <taxon>Gunneridae</taxon>
        <taxon>Pentapetalae</taxon>
        <taxon>rosids</taxon>
        <taxon>fabids</taxon>
        <taxon>Fabales</taxon>
        <taxon>Fabaceae</taxon>
        <taxon>Papilionoideae</taxon>
        <taxon>50 kb inversion clade</taxon>
        <taxon>NPAAA clade</taxon>
        <taxon>indigoferoid/millettioid clade</taxon>
        <taxon>Phaseoleae</taxon>
        <taxon>Psophocarpus</taxon>
    </lineage>
</organism>
<feature type="compositionally biased region" description="Low complexity" evidence="1">
    <location>
        <begin position="325"/>
        <end position="336"/>
    </location>
</feature>
<feature type="region of interest" description="Disordered" evidence="1">
    <location>
        <begin position="323"/>
        <end position="361"/>
    </location>
</feature>
<feature type="compositionally biased region" description="Pro residues" evidence="1">
    <location>
        <begin position="351"/>
        <end position="361"/>
    </location>
</feature>
<protein>
    <submittedName>
        <fullName evidence="2">Uncharacterized protein</fullName>
    </submittedName>
</protein>
<evidence type="ECO:0000256" key="1">
    <source>
        <dbReference type="SAM" id="MobiDB-lite"/>
    </source>
</evidence>